<feature type="domain" description="RNA polymerase alpha subunit C-terminal" evidence="1">
    <location>
        <begin position="2"/>
        <end position="51"/>
    </location>
</feature>
<name>X1IQJ3_9ZZZZ</name>
<reference evidence="2" key="1">
    <citation type="journal article" date="2014" name="Front. Microbiol.">
        <title>High frequency of phylogenetically diverse reductive dehalogenase-homologous genes in deep subseafloor sedimentary metagenomes.</title>
        <authorList>
            <person name="Kawai M."/>
            <person name="Futagami T."/>
            <person name="Toyoda A."/>
            <person name="Takaki Y."/>
            <person name="Nishi S."/>
            <person name="Hori S."/>
            <person name="Arai W."/>
            <person name="Tsubouchi T."/>
            <person name="Morono Y."/>
            <person name="Uchiyama I."/>
            <person name="Ito T."/>
            <person name="Fujiyama A."/>
            <person name="Inagaki F."/>
            <person name="Takami H."/>
        </authorList>
    </citation>
    <scope>NUCLEOTIDE SEQUENCE</scope>
    <source>
        <strain evidence="2">Expedition CK06-06</strain>
    </source>
</reference>
<protein>
    <recommendedName>
        <fullName evidence="1">RNA polymerase alpha subunit C-terminal domain-containing protein</fullName>
    </recommendedName>
</protein>
<evidence type="ECO:0000313" key="2">
    <source>
        <dbReference type="EMBL" id="GAH68394.1"/>
    </source>
</evidence>
<gene>
    <name evidence="2" type="ORF">S03H2_41232</name>
</gene>
<dbReference type="GO" id="GO:0006351">
    <property type="term" value="P:DNA-templated transcription"/>
    <property type="evidence" value="ECO:0007669"/>
    <property type="project" value="InterPro"/>
</dbReference>
<comment type="caution">
    <text evidence="2">The sequence shown here is derived from an EMBL/GenBank/DDBJ whole genome shotgun (WGS) entry which is preliminary data.</text>
</comment>
<dbReference type="InterPro" id="IPR011260">
    <property type="entry name" value="RNAP_asu_C"/>
</dbReference>
<dbReference type="Pfam" id="PF03118">
    <property type="entry name" value="RNA_pol_A_CTD"/>
    <property type="match status" value="1"/>
</dbReference>
<dbReference type="AlphaFoldDB" id="X1IQJ3"/>
<proteinExistence type="predicted"/>
<dbReference type="GO" id="GO:0003677">
    <property type="term" value="F:DNA binding"/>
    <property type="evidence" value="ECO:0007669"/>
    <property type="project" value="InterPro"/>
</dbReference>
<organism evidence="2">
    <name type="scientific">marine sediment metagenome</name>
    <dbReference type="NCBI Taxonomy" id="412755"/>
    <lineage>
        <taxon>unclassified sequences</taxon>
        <taxon>metagenomes</taxon>
        <taxon>ecological metagenomes</taxon>
    </lineage>
</organism>
<dbReference type="Gene3D" id="1.10.150.20">
    <property type="entry name" value="5' to 3' exonuclease, C-terminal subdomain"/>
    <property type="match status" value="1"/>
</dbReference>
<accession>X1IQJ3</accession>
<dbReference type="EMBL" id="BARU01025602">
    <property type="protein sequence ID" value="GAH68394.1"/>
    <property type="molecule type" value="Genomic_DNA"/>
</dbReference>
<evidence type="ECO:0000259" key="1">
    <source>
        <dbReference type="Pfam" id="PF03118"/>
    </source>
</evidence>
<dbReference type="GO" id="GO:0003899">
    <property type="term" value="F:DNA-directed RNA polymerase activity"/>
    <property type="evidence" value="ECO:0007669"/>
    <property type="project" value="InterPro"/>
</dbReference>
<sequence>MNDLQLSVRARKCLEKLDIRTLGDLTRKTDAELLGCKNFGVTSLNEIRKAIGNLGLSLRALD</sequence>
<dbReference type="SUPFAM" id="SSF47789">
    <property type="entry name" value="C-terminal domain of RNA polymerase alpha subunit"/>
    <property type="match status" value="1"/>
</dbReference>